<name>A0A1F6EII9_9BACT</name>
<feature type="transmembrane region" description="Helical" evidence="1">
    <location>
        <begin position="21"/>
        <end position="43"/>
    </location>
</feature>
<accession>A0A1F6EII9</accession>
<gene>
    <name evidence="2" type="ORF">A3A40_01995</name>
</gene>
<protein>
    <submittedName>
        <fullName evidence="2">Uncharacterized protein</fullName>
    </submittedName>
</protein>
<feature type="transmembrane region" description="Helical" evidence="1">
    <location>
        <begin position="112"/>
        <end position="131"/>
    </location>
</feature>
<evidence type="ECO:0000313" key="2">
    <source>
        <dbReference type="EMBL" id="OGG73417.1"/>
    </source>
</evidence>
<evidence type="ECO:0000256" key="1">
    <source>
        <dbReference type="SAM" id="Phobius"/>
    </source>
</evidence>
<keyword evidence="1" id="KW-0472">Membrane</keyword>
<feature type="transmembrane region" description="Helical" evidence="1">
    <location>
        <begin position="49"/>
        <end position="69"/>
    </location>
</feature>
<dbReference type="EMBL" id="MFMA01000054">
    <property type="protein sequence ID" value="OGG73417.1"/>
    <property type="molecule type" value="Genomic_DNA"/>
</dbReference>
<feature type="transmembrane region" description="Helical" evidence="1">
    <location>
        <begin position="89"/>
        <end position="106"/>
    </location>
</feature>
<sequence length="180" mass="19694">MSETETTPWQWLRETWVSHRFELLLPVGGAVALAQFLTAAFALRSGHRFLLLVIVAATAFALLRTAALLARLSQERAESVQTTLSKRDLVELFLPQIAAVLLYALIAPGVRYGLFFAAISLPHLALLAYLARRYAAEALPAITLRLPTFETIGAPALQFVRAVKTAVVSAWSVEKVPQIG</sequence>
<dbReference type="Proteomes" id="UP000178427">
    <property type="component" value="Unassembled WGS sequence"/>
</dbReference>
<keyword evidence="1" id="KW-1133">Transmembrane helix</keyword>
<organism evidence="2 3">
    <name type="scientific">Candidatus Kaiserbacteria bacterium RIFCSPLOWO2_01_FULL_54_20</name>
    <dbReference type="NCBI Taxonomy" id="1798513"/>
    <lineage>
        <taxon>Bacteria</taxon>
        <taxon>Candidatus Kaiseribacteriota</taxon>
    </lineage>
</organism>
<dbReference type="AlphaFoldDB" id="A0A1F6EII9"/>
<evidence type="ECO:0000313" key="3">
    <source>
        <dbReference type="Proteomes" id="UP000178427"/>
    </source>
</evidence>
<reference evidence="2 3" key="1">
    <citation type="journal article" date="2016" name="Nat. Commun.">
        <title>Thousands of microbial genomes shed light on interconnected biogeochemical processes in an aquifer system.</title>
        <authorList>
            <person name="Anantharaman K."/>
            <person name="Brown C.T."/>
            <person name="Hug L.A."/>
            <person name="Sharon I."/>
            <person name="Castelle C.J."/>
            <person name="Probst A.J."/>
            <person name="Thomas B.C."/>
            <person name="Singh A."/>
            <person name="Wilkins M.J."/>
            <person name="Karaoz U."/>
            <person name="Brodie E.L."/>
            <person name="Williams K.H."/>
            <person name="Hubbard S.S."/>
            <person name="Banfield J.F."/>
        </authorList>
    </citation>
    <scope>NUCLEOTIDE SEQUENCE [LARGE SCALE GENOMIC DNA]</scope>
</reference>
<proteinExistence type="predicted"/>
<comment type="caution">
    <text evidence="2">The sequence shown here is derived from an EMBL/GenBank/DDBJ whole genome shotgun (WGS) entry which is preliminary data.</text>
</comment>
<keyword evidence="1" id="KW-0812">Transmembrane</keyword>